<dbReference type="GO" id="GO:0006893">
    <property type="term" value="P:Golgi to plasma membrane transport"/>
    <property type="evidence" value="ECO:0007669"/>
    <property type="project" value="TreeGrafter"/>
</dbReference>
<dbReference type="PANTHER" id="PTHR12100:SF1">
    <property type="entry name" value="RECYCLIN-1"/>
    <property type="match status" value="1"/>
</dbReference>
<dbReference type="OrthoDB" id="5554140at2759"/>
<dbReference type="Pfam" id="PF07393">
    <property type="entry name" value="Sec10_HB"/>
    <property type="match status" value="1"/>
</dbReference>
<dbReference type="OMA" id="HERTYKG"/>
<dbReference type="STRING" id="578462.A0A0L0T9R1"/>
<feature type="region of interest" description="Disordered" evidence="1">
    <location>
        <begin position="37"/>
        <end position="57"/>
    </location>
</feature>
<keyword evidence="4" id="KW-1185">Reference proteome</keyword>
<feature type="compositionally biased region" description="Acidic residues" evidence="1">
    <location>
        <begin position="38"/>
        <end position="57"/>
    </location>
</feature>
<proteinExistence type="predicted"/>
<gene>
    <name evidence="3" type="ORF">AMAG_20382</name>
</gene>
<organism evidence="3 4">
    <name type="scientific">Allomyces macrogynus (strain ATCC 38327)</name>
    <name type="common">Allomyces javanicus var. macrogynus</name>
    <dbReference type="NCBI Taxonomy" id="578462"/>
    <lineage>
        <taxon>Eukaryota</taxon>
        <taxon>Fungi</taxon>
        <taxon>Fungi incertae sedis</taxon>
        <taxon>Blastocladiomycota</taxon>
        <taxon>Blastocladiomycetes</taxon>
        <taxon>Blastocladiales</taxon>
        <taxon>Blastocladiaceae</taxon>
        <taxon>Allomyces</taxon>
    </lineage>
</organism>
<evidence type="ECO:0000259" key="2">
    <source>
        <dbReference type="Pfam" id="PF07393"/>
    </source>
</evidence>
<evidence type="ECO:0000256" key="1">
    <source>
        <dbReference type="SAM" id="MobiDB-lite"/>
    </source>
</evidence>
<dbReference type="InterPro" id="IPR048627">
    <property type="entry name" value="Sec10_HB"/>
</dbReference>
<dbReference type="InterPro" id="IPR009976">
    <property type="entry name" value="Sec10-like"/>
</dbReference>
<feature type="domain" description="Exocyst complex component Sec10-like alpha-helical bundle" evidence="2">
    <location>
        <begin position="51"/>
        <end position="370"/>
    </location>
</feature>
<accession>A0A0L0T9R1</accession>
<dbReference type="EMBL" id="GG745372">
    <property type="protein sequence ID" value="KNE71533.1"/>
    <property type="molecule type" value="Genomic_DNA"/>
</dbReference>
<sequence length="382" mass="42818">MKRAAYVPAVGVVASAPSPMAQGAARVSAASSAATLVEVEDEEGEVGDADAHDDGDDEFDEPLDALLSTKLVEEMIELHRTSIKRCVIMMRPQGDVKPHVEKIHTFMLRTLGEKHIQPCYAIANERLSTYKASEDIEVLPLIQLFAMNKVADTIVHMLDTFFTESIAPFVNPNDFLTEAIQEKRAFEKLVDDCVATGLDRAMLTLMAQVEFLLAAEQPASDYDPPENPPDLSPTPACQVALACLDKHLQILLADRNPSPAERQMVQVFVGEVGSRFFGVVTKHIKRYRVSRAGGIRMLCDVNAYQEWADKLRNAEVSRLFRALKELVNVYIVGEVSILKQLVKDQARYNGVFRVEDLYEFVERRTDYEKIRGRIRESECVIM</sequence>
<dbReference type="VEuPathDB" id="FungiDB:AMAG_20382"/>
<reference evidence="4" key="2">
    <citation type="submission" date="2009-11" db="EMBL/GenBank/DDBJ databases">
        <title>The Genome Sequence of Allomyces macrogynus strain ATCC 38327.</title>
        <authorList>
            <consortium name="The Broad Institute Genome Sequencing Platform"/>
            <person name="Russ C."/>
            <person name="Cuomo C."/>
            <person name="Shea T."/>
            <person name="Young S.K."/>
            <person name="Zeng Q."/>
            <person name="Koehrsen M."/>
            <person name="Haas B."/>
            <person name="Borodovsky M."/>
            <person name="Guigo R."/>
            <person name="Alvarado L."/>
            <person name="Berlin A."/>
            <person name="Borenstein D."/>
            <person name="Chen Z."/>
            <person name="Engels R."/>
            <person name="Freedman E."/>
            <person name="Gellesch M."/>
            <person name="Goldberg J."/>
            <person name="Griggs A."/>
            <person name="Gujja S."/>
            <person name="Heiman D."/>
            <person name="Hepburn T."/>
            <person name="Howarth C."/>
            <person name="Jen D."/>
            <person name="Larson L."/>
            <person name="Lewis B."/>
            <person name="Mehta T."/>
            <person name="Park D."/>
            <person name="Pearson M."/>
            <person name="Roberts A."/>
            <person name="Saif S."/>
            <person name="Shenoy N."/>
            <person name="Sisk P."/>
            <person name="Stolte C."/>
            <person name="Sykes S."/>
            <person name="Walk T."/>
            <person name="White J."/>
            <person name="Yandava C."/>
            <person name="Burger G."/>
            <person name="Gray M.W."/>
            <person name="Holland P.W.H."/>
            <person name="King N."/>
            <person name="Lang F.B.F."/>
            <person name="Roger A.J."/>
            <person name="Ruiz-Trillo I."/>
            <person name="Lander E."/>
            <person name="Nusbaum C."/>
        </authorList>
    </citation>
    <scope>NUCLEOTIDE SEQUENCE [LARGE SCALE GENOMIC DNA]</scope>
    <source>
        <strain evidence="4">ATCC 38327</strain>
    </source>
</reference>
<dbReference type="PANTHER" id="PTHR12100">
    <property type="entry name" value="SEC10"/>
    <property type="match status" value="1"/>
</dbReference>
<dbReference type="Proteomes" id="UP000054350">
    <property type="component" value="Unassembled WGS sequence"/>
</dbReference>
<dbReference type="GO" id="GO:0000145">
    <property type="term" value="C:exocyst"/>
    <property type="evidence" value="ECO:0007669"/>
    <property type="project" value="TreeGrafter"/>
</dbReference>
<evidence type="ECO:0000313" key="4">
    <source>
        <dbReference type="Proteomes" id="UP000054350"/>
    </source>
</evidence>
<name>A0A0L0T9R1_ALLM3</name>
<evidence type="ECO:0000313" key="3">
    <source>
        <dbReference type="EMBL" id="KNE71533.1"/>
    </source>
</evidence>
<dbReference type="AlphaFoldDB" id="A0A0L0T9R1"/>
<dbReference type="GO" id="GO:0006887">
    <property type="term" value="P:exocytosis"/>
    <property type="evidence" value="ECO:0007669"/>
    <property type="project" value="TreeGrafter"/>
</dbReference>
<dbReference type="eggNOG" id="KOG3745">
    <property type="taxonomic scope" value="Eukaryota"/>
</dbReference>
<reference evidence="3 4" key="1">
    <citation type="submission" date="2009-11" db="EMBL/GenBank/DDBJ databases">
        <title>Annotation of Allomyces macrogynus ATCC 38327.</title>
        <authorList>
            <consortium name="The Broad Institute Genome Sequencing Platform"/>
            <person name="Russ C."/>
            <person name="Cuomo C."/>
            <person name="Burger G."/>
            <person name="Gray M.W."/>
            <person name="Holland P.W.H."/>
            <person name="King N."/>
            <person name="Lang F.B.F."/>
            <person name="Roger A.J."/>
            <person name="Ruiz-Trillo I."/>
            <person name="Young S.K."/>
            <person name="Zeng Q."/>
            <person name="Gargeya S."/>
            <person name="Fitzgerald M."/>
            <person name="Haas B."/>
            <person name="Abouelleil A."/>
            <person name="Alvarado L."/>
            <person name="Arachchi H.M."/>
            <person name="Berlin A."/>
            <person name="Chapman S.B."/>
            <person name="Gearin G."/>
            <person name="Goldberg J."/>
            <person name="Griggs A."/>
            <person name="Gujja S."/>
            <person name="Hansen M."/>
            <person name="Heiman D."/>
            <person name="Howarth C."/>
            <person name="Larimer J."/>
            <person name="Lui A."/>
            <person name="MacDonald P.J.P."/>
            <person name="McCowen C."/>
            <person name="Montmayeur A."/>
            <person name="Murphy C."/>
            <person name="Neiman D."/>
            <person name="Pearson M."/>
            <person name="Priest M."/>
            <person name="Roberts A."/>
            <person name="Saif S."/>
            <person name="Shea T."/>
            <person name="Sisk P."/>
            <person name="Stolte C."/>
            <person name="Sykes S."/>
            <person name="Wortman J."/>
            <person name="Nusbaum C."/>
            <person name="Birren B."/>
        </authorList>
    </citation>
    <scope>NUCLEOTIDE SEQUENCE [LARGE SCALE GENOMIC DNA]</scope>
    <source>
        <strain evidence="3 4">ATCC 38327</strain>
    </source>
</reference>
<protein>
    <recommendedName>
        <fullName evidence="2">Exocyst complex component Sec10-like alpha-helical bundle domain-containing protein</fullName>
    </recommendedName>
</protein>